<proteinExistence type="predicted"/>
<dbReference type="EnsemblPlants" id="Bo7g007090.1">
    <property type="protein sequence ID" value="Bo7g007090.1"/>
    <property type="gene ID" value="Bo7g007090"/>
</dbReference>
<keyword evidence="2" id="KW-1185">Reference proteome</keyword>
<dbReference type="HOGENOM" id="CLU_2405816_0_0_1"/>
<evidence type="ECO:0000313" key="2">
    <source>
        <dbReference type="Proteomes" id="UP000032141"/>
    </source>
</evidence>
<reference evidence="1 2" key="1">
    <citation type="journal article" date="2014" name="Genome Biol.">
        <title>Transcriptome and methylome profiling reveals relics of genome dominance in the mesopolyploid Brassica oleracea.</title>
        <authorList>
            <person name="Parkin I.A."/>
            <person name="Koh C."/>
            <person name="Tang H."/>
            <person name="Robinson S.J."/>
            <person name="Kagale S."/>
            <person name="Clarke W.E."/>
            <person name="Town C.D."/>
            <person name="Nixon J."/>
            <person name="Krishnakumar V."/>
            <person name="Bidwell S.L."/>
            <person name="Denoeud F."/>
            <person name="Belcram H."/>
            <person name="Links M.G."/>
            <person name="Just J."/>
            <person name="Clarke C."/>
            <person name="Bender T."/>
            <person name="Huebert T."/>
            <person name="Mason A.S."/>
            <person name="Pires J.C."/>
            <person name="Barker G."/>
            <person name="Moore J."/>
            <person name="Walley P.G."/>
            <person name="Manoli S."/>
            <person name="Batley J."/>
            <person name="Edwards D."/>
            <person name="Nelson M.N."/>
            <person name="Wang X."/>
            <person name="Paterson A.H."/>
            <person name="King G."/>
            <person name="Bancroft I."/>
            <person name="Chalhoub B."/>
            <person name="Sharpe A.G."/>
        </authorList>
    </citation>
    <scope>NUCLEOTIDE SEQUENCE</scope>
    <source>
        <strain evidence="1 2">cv. TO1000</strain>
    </source>
</reference>
<sequence length="93" mass="10338">EGSLEYRVRCRGGYESFTKVRVLCDPELRDKGEASARAFINCINKMRKRDTETCSGASQKKKKNSRGKRICTRIDDGCATSIDRASLASTIAT</sequence>
<reference evidence="1" key="2">
    <citation type="submission" date="2015-03" db="UniProtKB">
        <authorList>
            <consortium name="EnsemblPlants"/>
        </authorList>
    </citation>
    <scope>IDENTIFICATION</scope>
</reference>
<evidence type="ECO:0000313" key="1">
    <source>
        <dbReference type="EnsemblPlants" id="Bo7g007090.1"/>
    </source>
</evidence>
<name>A0A0D3D2Q4_BRAOL</name>
<protein>
    <submittedName>
        <fullName evidence="1">Uncharacterized protein</fullName>
    </submittedName>
</protein>
<accession>A0A0D3D2Q4</accession>
<dbReference type="Proteomes" id="UP000032141">
    <property type="component" value="Chromosome C7"/>
</dbReference>
<dbReference type="Gramene" id="Bo7g007090.1">
    <property type="protein sequence ID" value="Bo7g007090.1"/>
    <property type="gene ID" value="Bo7g007090"/>
</dbReference>
<dbReference type="AlphaFoldDB" id="A0A0D3D2Q4"/>
<organism evidence="1 2">
    <name type="scientific">Brassica oleracea var. oleracea</name>
    <dbReference type="NCBI Taxonomy" id="109376"/>
    <lineage>
        <taxon>Eukaryota</taxon>
        <taxon>Viridiplantae</taxon>
        <taxon>Streptophyta</taxon>
        <taxon>Embryophyta</taxon>
        <taxon>Tracheophyta</taxon>
        <taxon>Spermatophyta</taxon>
        <taxon>Magnoliopsida</taxon>
        <taxon>eudicotyledons</taxon>
        <taxon>Gunneridae</taxon>
        <taxon>Pentapetalae</taxon>
        <taxon>rosids</taxon>
        <taxon>malvids</taxon>
        <taxon>Brassicales</taxon>
        <taxon>Brassicaceae</taxon>
        <taxon>Brassiceae</taxon>
        <taxon>Brassica</taxon>
    </lineage>
</organism>